<keyword evidence="5" id="KW-1185">Reference proteome</keyword>
<dbReference type="PANTHER" id="PTHR19316">
    <property type="entry name" value="PROTEIN FOLDING REGULATOR"/>
    <property type="match status" value="1"/>
</dbReference>
<feature type="domain" description="Nucleotide exchange factor Fes1" evidence="3">
    <location>
        <begin position="39"/>
        <end position="75"/>
    </location>
</feature>
<dbReference type="AlphaFoldDB" id="A0A9N8V481"/>
<dbReference type="InterPro" id="IPR016024">
    <property type="entry name" value="ARM-type_fold"/>
</dbReference>
<dbReference type="GO" id="GO:0005783">
    <property type="term" value="C:endoplasmic reticulum"/>
    <property type="evidence" value="ECO:0007669"/>
    <property type="project" value="TreeGrafter"/>
</dbReference>
<reference evidence="4" key="1">
    <citation type="submission" date="2021-06" db="EMBL/GenBank/DDBJ databases">
        <authorList>
            <person name="Kallberg Y."/>
            <person name="Tangrot J."/>
            <person name="Rosling A."/>
        </authorList>
    </citation>
    <scope>NUCLEOTIDE SEQUENCE</scope>
    <source>
        <strain evidence="4">AZ414A</strain>
    </source>
</reference>
<evidence type="ECO:0000256" key="2">
    <source>
        <dbReference type="ARBA" id="ARBA00022737"/>
    </source>
</evidence>
<proteinExistence type="inferred from homology"/>
<protein>
    <submittedName>
        <fullName evidence="4">5298_t:CDS:1</fullName>
    </submittedName>
</protein>
<dbReference type="InterPro" id="IPR050693">
    <property type="entry name" value="Hsp70_NEF-Inhibitors"/>
</dbReference>
<organism evidence="4 5">
    <name type="scientific">Diversispora eburnea</name>
    <dbReference type="NCBI Taxonomy" id="1213867"/>
    <lineage>
        <taxon>Eukaryota</taxon>
        <taxon>Fungi</taxon>
        <taxon>Fungi incertae sedis</taxon>
        <taxon>Mucoromycota</taxon>
        <taxon>Glomeromycotina</taxon>
        <taxon>Glomeromycetes</taxon>
        <taxon>Diversisporales</taxon>
        <taxon>Diversisporaceae</taxon>
        <taxon>Diversispora</taxon>
    </lineage>
</organism>
<dbReference type="Gene3D" id="1.25.10.10">
    <property type="entry name" value="Leucine-rich Repeat Variant"/>
    <property type="match status" value="1"/>
</dbReference>
<dbReference type="Pfam" id="PF08609">
    <property type="entry name" value="Fes1"/>
    <property type="match status" value="1"/>
</dbReference>
<dbReference type="GO" id="GO:0000774">
    <property type="term" value="F:adenyl-nucleotide exchange factor activity"/>
    <property type="evidence" value="ECO:0007669"/>
    <property type="project" value="TreeGrafter"/>
</dbReference>
<evidence type="ECO:0000256" key="1">
    <source>
        <dbReference type="ARBA" id="ARBA00011045"/>
    </source>
</evidence>
<dbReference type="PANTHER" id="PTHR19316:SF18">
    <property type="entry name" value="HSP70-BINDING PROTEIN 1"/>
    <property type="match status" value="1"/>
</dbReference>
<evidence type="ECO:0000313" key="5">
    <source>
        <dbReference type="Proteomes" id="UP000789706"/>
    </source>
</evidence>
<gene>
    <name evidence="4" type="ORF">DEBURN_LOCUS653</name>
</gene>
<dbReference type="Proteomes" id="UP000789706">
    <property type="component" value="Unassembled WGS sequence"/>
</dbReference>
<sequence>MGKSDAEQMRGTKRIINISNTSNISPVKLLSQNFNLLRKEAVGVISNPNETLENKEIAFDNLELLVEQIDNAMNIEKMNLWPQIISFLSFSEVSLRKYAIWVCGTAVQNNSQTQKAFVEKGGLKIILKILKDSNEENEIRSKALYAVSGAIQHCEPGLTQFEKEGGYDTLLSLLETSDDLNIFRKVVFLLTSLLTQNKNAIITQIKDKPFNKQIIKLLGKFYAEDEDLADKILKIFLLEFKETSLFSKDEINELRIILPEIKKKHKNILTSTEWAELESKVQ</sequence>
<comment type="caution">
    <text evidence="4">The sequence shown here is derived from an EMBL/GenBank/DDBJ whole genome shotgun (WGS) entry which is preliminary data.</text>
</comment>
<dbReference type="InterPro" id="IPR011989">
    <property type="entry name" value="ARM-like"/>
</dbReference>
<evidence type="ECO:0000313" key="4">
    <source>
        <dbReference type="EMBL" id="CAG8434104.1"/>
    </source>
</evidence>
<evidence type="ECO:0000259" key="3">
    <source>
        <dbReference type="Pfam" id="PF08609"/>
    </source>
</evidence>
<dbReference type="SUPFAM" id="SSF48371">
    <property type="entry name" value="ARM repeat"/>
    <property type="match status" value="1"/>
</dbReference>
<dbReference type="InterPro" id="IPR013918">
    <property type="entry name" value="Nucleotide_exch_fac_Fes1"/>
</dbReference>
<accession>A0A9N8V481</accession>
<name>A0A9N8V481_9GLOM</name>
<dbReference type="OrthoDB" id="10250458at2759"/>
<comment type="similarity">
    <text evidence="1">Belongs to the FES1 family.</text>
</comment>
<keyword evidence="2" id="KW-0677">Repeat</keyword>
<dbReference type="EMBL" id="CAJVPK010000022">
    <property type="protein sequence ID" value="CAG8434104.1"/>
    <property type="molecule type" value="Genomic_DNA"/>
</dbReference>